<dbReference type="GO" id="GO:0005886">
    <property type="term" value="C:plasma membrane"/>
    <property type="evidence" value="ECO:0007669"/>
    <property type="project" value="UniProtKB-SubCell"/>
</dbReference>
<evidence type="ECO:0000256" key="6">
    <source>
        <dbReference type="ARBA" id="ARBA00022847"/>
    </source>
</evidence>
<feature type="transmembrane region" description="Helical" evidence="9">
    <location>
        <begin position="78"/>
        <end position="109"/>
    </location>
</feature>
<dbReference type="PANTHER" id="PTHR30330">
    <property type="entry name" value="AGSS FAMILY TRANSPORTER, SODIUM-ALANINE"/>
    <property type="match status" value="1"/>
</dbReference>
<feature type="transmembrane region" description="Helical" evidence="9">
    <location>
        <begin position="12"/>
        <end position="32"/>
    </location>
</feature>
<dbReference type="Pfam" id="PF01235">
    <property type="entry name" value="Na_Ala_symp"/>
    <property type="match status" value="1"/>
</dbReference>
<sequence>MPLEQLVGTVAGFLYDKILAVLLIAVGLYFTVRLKGVQFNMFGEAIRVVGEKTKSTDSISSFQALMVSTASRVGTGNIVGVTTAICLGGFGSVFWMWLIAVIGCASAFVESTLAQIYKKRSEGDDGTSRGGPAYYIQQGLHSRGLGIVFSILLLCTFGCGFIMLASYNLVDSFKVYFGGGEKFYAGPVPIVIGAVTALLFALCIFGGGKKIAKVTGVMVPVMGVVYIVVALAIILTHITLIPQVFARIFREAFDFTAIFGGLTGSCLMYGIKRGLFSNEAGLGSAPNAAAAADVAHPAKQGLVQVLSVFLDTIVICSATALMCMCSGIEPSAELAGIAYVQEAVAGTFGYFGYLFVTFSMVMFAFSTLLGNCFYAEPNLKFILQQDLSKGGRIAFYLIETLFVFTGAFLEFGLVWNLADLMMAVMSLVNLPVIVVLGKKAFDCLDDYKKQKREGKEPVFRAEDIGISGTDYWQ</sequence>
<evidence type="ECO:0000256" key="9">
    <source>
        <dbReference type="RuleBase" id="RU363064"/>
    </source>
</evidence>
<feature type="transmembrane region" description="Helical" evidence="9">
    <location>
        <begin position="308"/>
        <end position="330"/>
    </location>
</feature>
<evidence type="ECO:0000256" key="2">
    <source>
        <dbReference type="ARBA" id="ARBA00009261"/>
    </source>
</evidence>
<keyword evidence="3 9" id="KW-0813">Transport</keyword>
<dbReference type="KEGG" id="ohi:H8790_00880"/>
<keyword evidence="4 9" id="KW-1003">Cell membrane</keyword>
<dbReference type="RefSeq" id="WP_187333228.1">
    <property type="nucleotide sequence ID" value="NZ_CP060490.1"/>
</dbReference>
<dbReference type="NCBIfam" id="TIGR00835">
    <property type="entry name" value="agcS"/>
    <property type="match status" value="1"/>
</dbReference>
<feature type="transmembrane region" description="Helical" evidence="9">
    <location>
        <begin position="252"/>
        <end position="271"/>
    </location>
</feature>
<name>A0A7G9B511_9FIRM</name>
<feature type="transmembrane region" description="Helical" evidence="9">
    <location>
        <begin position="144"/>
        <end position="164"/>
    </location>
</feature>
<comment type="subcellular location">
    <subcellularLocation>
        <location evidence="1 9">Cell membrane</location>
        <topology evidence="1 9">Multi-pass membrane protein</topology>
    </subcellularLocation>
</comment>
<feature type="transmembrane region" description="Helical" evidence="9">
    <location>
        <begin position="420"/>
        <end position="441"/>
    </location>
</feature>
<dbReference type="InterPro" id="IPR001463">
    <property type="entry name" value="Na/Ala_symport"/>
</dbReference>
<keyword evidence="6 9" id="KW-0769">Symport</keyword>
<reference evidence="10 11" key="1">
    <citation type="submission" date="2020-08" db="EMBL/GenBank/DDBJ databases">
        <authorList>
            <person name="Liu C."/>
            <person name="Sun Q."/>
        </authorList>
    </citation>
    <scope>NUCLEOTIDE SEQUENCE [LARGE SCALE GENOMIC DNA]</scope>
    <source>
        <strain evidence="10 11">NSJ-62</strain>
    </source>
</reference>
<dbReference type="PANTHER" id="PTHR30330:SF1">
    <property type="entry name" value="AMINO-ACID CARRIER PROTEIN ALST"/>
    <property type="match status" value="1"/>
</dbReference>
<feature type="transmembrane region" description="Helical" evidence="9">
    <location>
        <begin position="394"/>
        <end position="414"/>
    </location>
</feature>
<dbReference type="FunFam" id="1.20.1740.10:FF:000004">
    <property type="entry name" value="Sodium:alanine symporter family protein"/>
    <property type="match status" value="1"/>
</dbReference>
<evidence type="ECO:0000256" key="7">
    <source>
        <dbReference type="ARBA" id="ARBA00022989"/>
    </source>
</evidence>
<dbReference type="Gene3D" id="1.20.1740.10">
    <property type="entry name" value="Amino acid/polyamine transporter I"/>
    <property type="match status" value="1"/>
</dbReference>
<keyword evidence="5 9" id="KW-0812">Transmembrane</keyword>
<organism evidence="10 11">
    <name type="scientific">Oscillibacter hominis</name>
    <dbReference type="NCBI Taxonomy" id="2763056"/>
    <lineage>
        <taxon>Bacteria</taxon>
        <taxon>Bacillati</taxon>
        <taxon>Bacillota</taxon>
        <taxon>Clostridia</taxon>
        <taxon>Eubacteriales</taxon>
        <taxon>Oscillospiraceae</taxon>
        <taxon>Oscillibacter</taxon>
    </lineage>
</organism>
<evidence type="ECO:0000256" key="3">
    <source>
        <dbReference type="ARBA" id="ARBA00022448"/>
    </source>
</evidence>
<proteinExistence type="inferred from homology"/>
<keyword evidence="11" id="KW-1185">Reference proteome</keyword>
<gene>
    <name evidence="10" type="ORF">H8790_00880</name>
</gene>
<evidence type="ECO:0000313" key="10">
    <source>
        <dbReference type="EMBL" id="QNL44642.1"/>
    </source>
</evidence>
<keyword evidence="7 9" id="KW-1133">Transmembrane helix</keyword>
<evidence type="ECO:0000313" key="11">
    <source>
        <dbReference type="Proteomes" id="UP000515960"/>
    </source>
</evidence>
<feature type="transmembrane region" description="Helical" evidence="9">
    <location>
        <begin position="350"/>
        <end position="374"/>
    </location>
</feature>
<evidence type="ECO:0000256" key="8">
    <source>
        <dbReference type="ARBA" id="ARBA00023136"/>
    </source>
</evidence>
<comment type="similarity">
    <text evidence="2 9">Belongs to the alanine or glycine:cation symporter (AGCS) (TC 2.A.25) family.</text>
</comment>
<accession>A0A7G9B511</accession>
<dbReference type="GO" id="GO:0005283">
    <property type="term" value="F:amino acid:sodium symporter activity"/>
    <property type="evidence" value="ECO:0007669"/>
    <property type="project" value="InterPro"/>
</dbReference>
<evidence type="ECO:0000256" key="4">
    <source>
        <dbReference type="ARBA" id="ARBA00022475"/>
    </source>
</evidence>
<keyword evidence="8 9" id="KW-0472">Membrane</keyword>
<feature type="transmembrane region" description="Helical" evidence="9">
    <location>
        <begin position="184"/>
        <end position="205"/>
    </location>
</feature>
<feature type="transmembrane region" description="Helical" evidence="9">
    <location>
        <begin position="217"/>
        <end position="240"/>
    </location>
</feature>
<dbReference type="Proteomes" id="UP000515960">
    <property type="component" value="Chromosome"/>
</dbReference>
<dbReference type="PRINTS" id="PR00175">
    <property type="entry name" value="NAALASMPORT"/>
</dbReference>
<protein>
    <submittedName>
        <fullName evidence="10">Alanine:cation symporter family protein</fullName>
    </submittedName>
</protein>
<dbReference type="EMBL" id="CP060490">
    <property type="protein sequence ID" value="QNL44642.1"/>
    <property type="molecule type" value="Genomic_DNA"/>
</dbReference>
<evidence type="ECO:0000256" key="1">
    <source>
        <dbReference type="ARBA" id="ARBA00004651"/>
    </source>
</evidence>
<evidence type="ECO:0000256" key="5">
    <source>
        <dbReference type="ARBA" id="ARBA00022692"/>
    </source>
</evidence>
<dbReference type="AlphaFoldDB" id="A0A7G9B511"/>